<keyword evidence="2" id="KW-1185">Reference proteome</keyword>
<proteinExistence type="predicted"/>
<dbReference type="AlphaFoldDB" id="A0A2J8ADY8"/>
<protein>
    <submittedName>
        <fullName evidence="1">Uncharacterized protein</fullName>
    </submittedName>
</protein>
<name>A0A2J8ADY8_9CHLO</name>
<reference evidence="1 2" key="1">
    <citation type="journal article" date="2017" name="Mol. Biol. Evol.">
        <title>The 4-celled Tetrabaena socialis nuclear genome reveals the essential components for genetic control of cell number at the origin of multicellularity in the volvocine lineage.</title>
        <authorList>
            <person name="Featherston J."/>
            <person name="Arakaki Y."/>
            <person name="Hanschen E.R."/>
            <person name="Ferris P.J."/>
            <person name="Michod R.E."/>
            <person name="Olson B.J.S.C."/>
            <person name="Nozaki H."/>
            <person name="Durand P.M."/>
        </authorList>
    </citation>
    <scope>NUCLEOTIDE SEQUENCE [LARGE SCALE GENOMIC DNA]</scope>
    <source>
        <strain evidence="1 2">NIES-571</strain>
    </source>
</reference>
<organism evidence="1 2">
    <name type="scientific">Tetrabaena socialis</name>
    <dbReference type="NCBI Taxonomy" id="47790"/>
    <lineage>
        <taxon>Eukaryota</taxon>
        <taxon>Viridiplantae</taxon>
        <taxon>Chlorophyta</taxon>
        <taxon>core chlorophytes</taxon>
        <taxon>Chlorophyceae</taxon>
        <taxon>CS clade</taxon>
        <taxon>Chlamydomonadales</taxon>
        <taxon>Tetrabaenaceae</taxon>
        <taxon>Tetrabaena</taxon>
    </lineage>
</organism>
<gene>
    <name evidence="1" type="ORF">TSOC_002517</name>
</gene>
<sequence>MAGPPSNRLIKALAQRTKRSIISVLLSKIRSEAAQQGWAVKRLGGAPLSVVPVARDRVVQPAWWRRTLKLSILDSTHTAVSPAV</sequence>
<dbReference type="Proteomes" id="UP000236333">
    <property type="component" value="Unassembled WGS sequence"/>
</dbReference>
<evidence type="ECO:0000313" key="1">
    <source>
        <dbReference type="EMBL" id="PNH10735.1"/>
    </source>
</evidence>
<comment type="caution">
    <text evidence="1">The sequence shown here is derived from an EMBL/GenBank/DDBJ whole genome shotgun (WGS) entry which is preliminary data.</text>
</comment>
<dbReference type="EMBL" id="PGGS01000048">
    <property type="protein sequence ID" value="PNH10735.1"/>
    <property type="molecule type" value="Genomic_DNA"/>
</dbReference>
<evidence type="ECO:0000313" key="2">
    <source>
        <dbReference type="Proteomes" id="UP000236333"/>
    </source>
</evidence>
<accession>A0A2J8ADY8</accession>